<accession>A0A3B1AL01</accession>
<sequence length="29" mass="3593">MERRLRATEAHVTSREYNLNKEFEDLKKK</sequence>
<dbReference type="AlphaFoldDB" id="A0A3B1AL01"/>
<dbReference type="EMBL" id="UOFW01000169">
    <property type="protein sequence ID" value="VAX06616.1"/>
    <property type="molecule type" value="Genomic_DNA"/>
</dbReference>
<protein>
    <submittedName>
        <fullName evidence="1">Uncharacterized protein</fullName>
    </submittedName>
</protein>
<name>A0A3B1AL01_9ZZZZ</name>
<reference evidence="1" key="1">
    <citation type="submission" date="2018-06" db="EMBL/GenBank/DDBJ databases">
        <authorList>
            <person name="Zhirakovskaya E."/>
        </authorList>
    </citation>
    <scope>NUCLEOTIDE SEQUENCE</scope>
</reference>
<evidence type="ECO:0000313" key="1">
    <source>
        <dbReference type="EMBL" id="VAX06616.1"/>
    </source>
</evidence>
<gene>
    <name evidence="1" type="ORF">MNBD_ALPHA03-1968</name>
</gene>
<proteinExistence type="predicted"/>
<organism evidence="1">
    <name type="scientific">hydrothermal vent metagenome</name>
    <dbReference type="NCBI Taxonomy" id="652676"/>
    <lineage>
        <taxon>unclassified sequences</taxon>
        <taxon>metagenomes</taxon>
        <taxon>ecological metagenomes</taxon>
    </lineage>
</organism>